<evidence type="ECO:0000313" key="2">
    <source>
        <dbReference type="EMBL" id="OHA07142.1"/>
    </source>
</evidence>
<evidence type="ECO:0000256" key="1">
    <source>
        <dbReference type="SAM" id="Phobius"/>
    </source>
</evidence>
<protein>
    <submittedName>
        <fullName evidence="2">Uncharacterized protein</fullName>
    </submittedName>
</protein>
<proteinExistence type="predicted"/>
<name>A0A1G2L8L9_9BACT</name>
<dbReference type="EMBL" id="MHQO01000016">
    <property type="protein sequence ID" value="OHA07142.1"/>
    <property type="molecule type" value="Genomic_DNA"/>
</dbReference>
<organism evidence="2 3">
    <name type="scientific">Candidatus Sungbacteria bacterium RIFCSPLOWO2_01_FULL_47_10</name>
    <dbReference type="NCBI Taxonomy" id="1802276"/>
    <lineage>
        <taxon>Bacteria</taxon>
        <taxon>Candidatus Sungiibacteriota</taxon>
    </lineage>
</organism>
<dbReference type="AlphaFoldDB" id="A0A1G2L8L9"/>
<feature type="transmembrane region" description="Helical" evidence="1">
    <location>
        <begin position="20"/>
        <end position="36"/>
    </location>
</feature>
<accession>A0A1G2L8L9</accession>
<comment type="caution">
    <text evidence="2">The sequence shown here is derived from an EMBL/GenBank/DDBJ whole genome shotgun (WGS) entry which is preliminary data.</text>
</comment>
<gene>
    <name evidence="2" type="ORF">A2934_02345</name>
</gene>
<reference evidence="2 3" key="1">
    <citation type="journal article" date="2016" name="Nat. Commun.">
        <title>Thousands of microbial genomes shed light on interconnected biogeochemical processes in an aquifer system.</title>
        <authorList>
            <person name="Anantharaman K."/>
            <person name="Brown C.T."/>
            <person name="Hug L.A."/>
            <person name="Sharon I."/>
            <person name="Castelle C.J."/>
            <person name="Probst A.J."/>
            <person name="Thomas B.C."/>
            <person name="Singh A."/>
            <person name="Wilkins M.J."/>
            <person name="Karaoz U."/>
            <person name="Brodie E.L."/>
            <person name="Williams K.H."/>
            <person name="Hubbard S.S."/>
            <person name="Banfield J.F."/>
        </authorList>
    </citation>
    <scope>NUCLEOTIDE SEQUENCE [LARGE SCALE GENOMIC DNA]</scope>
</reference>
<keyword evidence="1" id="KW-0812">Transmembrane</keyword>
<sequence length="199" mass="22606">MILRQLTSALNKTFSAKDLIFMAALFVALALFSRYLELKQRPAPEPVACTQEAKLCPDGSYVGRTGPNCDFQECPGVEKEELRVGNGFDSAGLKTYKNELFSYEIKYPDGFIIVDKPTNPDAKILYSAKEPNGFFSLFISELRFRKGHEIDRFVYNYYPFDDASFADGINIKDQQLINNITVYPYVLVSSGSHTYFFSY</sequence>
<keyword evidence="1" id="KW-1133">Transmembrane helix</keyword>
<evidence type="ECO:0000313" key="3">
    <source>
        <dbReference type="Proteomes" id="UP000177982"/>
    </source>
</evidence>
<keyword evidence="1" id="KW-0472">Membrane</keyword>
<dbReference type="Proteomes" id="UP000177982">
    <property type="component" value="Unassembled WGS sequence"/>
</dbReference>